<reference evidence="1 2" key="1">
    <citation type="submission" date="2015-05" db="EMBL/GenBank/DDBJ databases">
        <title>A genomic and transcriptomic approach to investigate the blue pigment phenotype in Pseudomonas fluorescens.</title>
        <authorList>
            <person name="Andreani N.A."/>
            <person name="Cardazzo B."/>
        </authorList>
    </citation>
    <scope>NUCLEOTIDE SEQUENCE [LARGE SCALE GENOMIC DNA]</scope>
    <source>
        <strain evidence="1 2">Ps_22</strain>
    </source>
</reference>
<accession>A0A109LLQ7</accession>
<name>A0A109LLQ7_PSEFL</name>
<protein>
    <submittedName>
        <fullName evidence="1">Uncharacterized protein</fullName>
    </submittedName>
</protein>
<proteinExistence type="predicted"/>
<dbReference type="AlphaFoldDB" id="A0A109LLQ7"/>
<evidence type="ECO:0000313" key="2">
    <source>
        <dbReference type="Proteomes" id="UP000061348"/>
    </source>
</evidence>
<sequence length="152" mass="16242">MLDTVEARFYHRKIAHHSVGFVQGQAVIVVPGRGLNFAVGITLRDHVDALGADETVVITVGRYAFAGITTDGACRHRPAEAEGPVALGAAITQAQGRREATARRNGQGHLQARLTPCAHGAPLRAGALDGATALGQRRNLRFQEFGRLHAHR</sequence>
<evidence type="ECO:0000313" key="1">
    <source>
        <dbReference type="EMBL" id="KWV89794.1"/>
    </source>
</evidence>
<organism evidence="1 2">
    <name type="scientific">Pseudomonas fluorescens</name>
    <dbReference type="NCBI Taxonomy" id="294"/>
    <lineage>
        <taxon>Bacteria</taxon>
        <taxon>Pseudomonadati</taxon>
        <taxon>Pseudomonadota</taxon>
        <taxon>Gammaproteobacteria</taxon>
        <taxon>Pseudomonadales</taxon>
        <taxon>Pseudomonadaceae</taxon>
        <taxon>Pseudomonas</taxon>
    </lineage>
</organism>
<dbReference type="Proteomes" id="UP000061348">
    <property type="component" value="Unassembled WGS sequence"/>
</dbReference>
<gene>
    <name evidence="1" type="ORF">PFLmoz3_00539</name>
</gene>
<comment type="caution">
    <text evidence="1">The sequence shown here is derived from an EMBL/GenBank/DDBJ whole genome shotgun (WGS) entry which is preliminary data.</text>
</comment>
<dbReference type="EMBL" id="LCYA01000014">
    <property type="protein sequence ID" value="KWV89794.1"/>
    <property type="molecule type" value="Genomic_DNA"/>
</dbReference>